<dbReference type="Pfam" id="PF03103">
    <property type="entry name" value="DUF243"/>
    <property type="match status" value="1"/>
</dbReference>
<dbReference type="GO" id="GO:0008010">
    <property type="term" value="F:structural constituent of chitin-based larval cuticle"/>
    <property type="evidence" value="ECO:0007669"/>
    <property type="project" value="TreeGrafter"/>
</dbReference>
<dbReference type="PANTHER" id="PTHR31927">
    <property type="entry name" value="FI07246P-RELATED-RELATED"/>
    <property type="match status" value="1"/>
</dbReference>
<dbReference type="EMBL" id="JRES01000162">
    <property type="protein sequence ID" value="KNC33710.1"/>
    <property type="molecule type" value="Genomic_DNA"/>
</dbReference>
<sequence>MKSFVLILLPSYFGCIFGAPPTKFDKDNKEIDNKNKSYVQNLLPSSLIESSQLQSEHNRNRNSRILNDFQFVQHSTGAQHVYLPYSINHNTTSNTQQNPEIVDVQVQSSANTNRVLLQLPSQQVPLHNTFEAPPRRHYRITLIRSRKPLSTPQLLTPEVEEKTLIYVLVKKPDEGSAQIHELQNLEHKQHAPEVYFIKYKDNNTSNNSTNLTPKNEKTAVKH</sequence>
<dbReference type="SMART" id="SM00690">
    <property type="entry name" value="DM5"/>
    <property type="match status" value="1"/>
</dbReference>
<evidence type="ECO:0000256" key="2">
    <source>
        <dbReference type="SAM" id="SignalP"/>
    </source>
</evidence>
<keyword evidence="5" id="KW-1185">Reference proteome</keyword>
<feature type="chain" id="PRO_5005536583" description="DUF243 domain-containing protein" evidence="2">
    <location>
        <begin position="19"/>
        <end position="222"/>
    </location>
</feature>
<evidence type="ECO:0000259" key="3">
    <source>
        <dbReference type="SMART" id="SM00690"/>
    </source>
</evidence>
<reference evidence="4 5" key="1">
    <citation type="journal article" date="2015" name="Nat. Commun.">
        <title>Lucilia cuprina genome unlocks parasitic fly biology to underpin future interventions.</title>
        <authorList>
            <person name="Anstead C.A."/>
            <person name="Korhonen P.K."/>
            <person name="Young N.D."/>
            <person name="Hall R.S."/>
            <person name="Jex A.R."/>
            <person name="Murali S.C."/>
            <person name="Hughes D.S."/>
            <person name="Lee S.F."/>
            <person name="Perry T."/>
            <person name="Stroehlein A.J."/>
            <person name="Ansell B.R."/>
            <person name="Breugelmans B."/>
            <person name="Hofmann A."/>
            <person name="Qu J."/>
            <person name="Dugan S."/>
            <person name="Lee S.L."/>
            <person name="Chao H."/>
            <person name="Dinh H."/>
            <person name="Han Y."/>
            <person name="Doddapaneni H.V."/>
            <person name="Worley K.C."/>
            <person name="Muzny D.M."/>
            <person name="Ioannidis P."/>
            <person name="Waterhouse R.M."/>
            <person name="Zdobnov E.M."/>
            <person name="James P.J."/>
            <person name="Bagnall N.H."/>
            <person name="Kotze A.C."/>
            <person name="Gibbs R.A."/>
            <person name="Richards S."/>
            <person name="Batterham P."/>
            <person name="Gasser R.B."/>
        </authorList>
    </citation>
    <scope>NUCLEOTIDE SEQUENCE [LARGE SCALE GENOMIC DNA]</scope>
    <source>
        <strain evidence="4 5">LS</strain>
        <tissue evidence="4">Full body</tissue>
    </source>
</reference>
<name>A0A0L0CN26_LUCCU</name>
<feature type="signal peptide" evidence="2">
    <location>
        <begin position="1"/>
        <end position="18"/>
    </location>
</feature>
<evidence type="ECO:0000256" key="1">
    <source>
        <dbReference type="SAM" id="MobiDB-lite"/>
    </source>
</evidence>
<feature type="domain" description="DUF243" evidence="3">
    <location>
        <begin position="120"/>
        <end position="202"/>
    </location>
</feature>
<dbReference type="InterPro" id="IPR004145">
    <property type="entry name" value="DUF243"/>
</dbReference>
<dbReference type="Proteomes" id="UP000037069">
    <property type="component" value="Unassembled WGS sequence"/>
</dbReference>
<organism evidence="4 5">
    <name type="scientific">Lucilia cuprina</name>
    <name type="common">Green bottle fly</name>
    <name type="synonym">Australian sheep blowfly</name>
    <dbReference type="NCBI Taxonomy" id="7375"/>
    <lineage>
        <taxon>Eukaryota</taxon>
        <taxon>Metazoa</taxon>
        <taxon>Ecdysozoa</taxon>
        <taxon>Arthropoda</taxon>
        <taxon>Hexapoda</taxon>
        <taxon>Insecta</taxon>
        <taxon>Pterygota</taxon>
        <taxon>Neoptera</taxon>
        <taxon>Endopterygota</taxon>
        <taxon>Diptera</taxon>
        <taxon>Brachycera</taxon>
        <taxon>Muscomorpha</taxon>
        <taxon>Oestroidea</taxon>
        <taxon>Calliphoridae</taxon>
        <taxon>Luciliinae</taxon>
        <taxon>Lucilia</taxon>
    </lineage>
</organism>
<keyword evidence="2" id="KW-0732">Signal</keyword>
<dbReference type="GO" id="GO:0040003">
    <property type="term" value="P:chitin-based cuticle development"/>
    <property type="evidence" value="ECO:0007669"/>
    <property type="project" value="TreeGrafter"/>
</dbReference>
<evidence type="ECO:0000313" key="4">
    <source>
        <dbReference type="EMBL" id="KNC33710.1"/>
    </source>
</evidence>
<protein>
    <recommendedName>
        <fullName evidence="3">DUF243 domain-containing protein</fullName>
    </recommendedName>
</protein>
<feature type="region of interest" description="Disordered" evidence="1">
    <location>
        <begin position="201"/>
        <end position="222"/>
    </location>
</feature>
<accession>A0A0L0CN26</accession>
<comment type="caution">
    <text evidence="4">The sequence shown here is derived from an EMBL/GenBank/DDBJ whole genome shotgun (WGS) entry which is preliminary data.</text>
</comment>
<proteinExistence type="predicted"/>
<dbReference type="AlphaFoldDB" id="A0A0L0CN26"/>
<dbReference type="GO" id="GO:0062129">
    <property type="term" value="C:chitin-based extracellular matrix"/>
    <property type="evidence" value="ECO:0007669"/>
    <property type="project" value="TreeGrafter"/>
</dbReference>
<gene>
    <name evidence="4" type="ORF">FF38_03148</name>
</gene>
<evidence type="ECO:0000313" key="5">
    <source>
        <dbReference type="Proteomes" id="UP000037069"/>
    </source>
</evidence>
<dbReference type="PANTHER" id="PTHR31927:SF2">
    <property type="entry name" value="FI07246P-RELATED"/>
    <property type="match status" value="1"/>
</dbReference>